<dbReference type="SUPFAM" id="SSF54675">
    <property type="entry name" value="Nicotinate/Quinolinate PRTase N-terminal domain-like"/>
    <property type="match status" value="1"/>
</dbReference>
<dbReference type="PANTHER" id="PTHR32179:SF3">
    <property type="entry name" value="NICOTINATE-NUCLEOTIDE PYROPHOSPHORYLASE [CARBOXYLATING]"/>
    <property type="match status" value="1"/>
</dbReference>
<organism evidence="13 14">
    <name type="scientific">Methanobrevibacter filiformis</name>
    <dbReference type="NCBI Taxonomy" id="55758"/>
    <lineage>
        <taxon>Archaea</taxon>
        <taxon>Methanobacteriati</taxon>
        <taxon>Methanobacteriota</taxon>
        <taxon>Methanomada group</taxon>
        <taxon>Methanobacteria</taxon>
        <taxon>Methanobacteriales</taxon>
        <taxon>Methanobacteriaceae</taxon>
        <taxon>Methanobrevibacter</taxon>
    </lineage>
</organism>
<name>A0A166AH24_9EURY</name>
<dbReference type="PANTHER" id="PTHR32179">
    <property type="entry name" value="NICOTINATE-NUCLEOTIDE PYROPHOSPHORYLASE [CARBOXYLATING]"/>
    <property type="match status" value="1"/>
</dbReference>
<evidence type="ECO:0000256" key="4">
    <source>
        <dbReference type="ARBA" id="ARBA00011218"/>
    </source>
</evidence>
<evidence type="ECO:0000259" key="12">
    <source>
        <dbReference type="Pfam" id="PF02749"/>
    </source>
</evidence>
<dbReference type="OrthoDB" id="115072at2157"/>
<evidence type="ECO:0000256" key="1">
    <source>
        <dbReference type="ARBA" id="ARBA00003237"/>
    </source>
</evidence>
<feature type="binding site" evidence="10">
    <location>
        <begin position="125"/>
        <end position="127"/>
    </location>
    <ligand>
        <name>substrate</name>
    </ligand>
</feature>
<dbReference type="InterPro" id="IPR036068">
    <property type="entry name" value="Nicotinate_pribotase-like_C"/>
</dbReference>
<keyword evidence="7 9" id="KW-0808">Transferase</keyword>
<dbReference type="STRING" id="55758.MBFIL_12550"/>
<dbReference type="GO" id="GO:0005737">
    <property type="term" value="C:cytoplasm"/>
    <property type="evidence" value="ECO:0007669"/>
    <property type="project" value="TreeGrafter"/>
</dbReference>
<evidence type="ECO:0000256" key="8">
    <source>
        <dbReference type="ARBA" id="ARBA00047445"/>
    </source>
</evidence>
<gene>
    <name evidence="13" type="primary">nadC</name>
    <name evidence="13" type="ORF">MBFIL_12550</name>
</gene>
<dbReference type="GO" id="GO:0034213">
    <property type="term" value="P:quinolinate catabolic process"/>
    <property type="evidence" value="ECO:0007669"/>
    <property type="project" value="TreeGrafter"/>
</dbReference>
<dbReference type="FunFam" id="3.90.1170.20:FF:000001">
    <property type="entry name" value="Nicotinate-nucleotide diphosphorylase (Carboxylating)"/>
    <property type="match status" value="1"/>
</dbReference>
<proteinExistence type="inferred from homology"/>
<dbReference type="Pfam" id="PF02749">
    <property type="entry name" value="QRPTase_N"/>
    <property type="match status" value="1"/>
</dbReference>
<dbReference type="InterPro" id="IPR002638">
    <property type="entry name" value="Quinolinate_PRibosylTrfase_C"/>
</dbReference>
<comment type="similarity">
    <text evidence="3 9">Belongs to the NadC/ModD family.</text>
</comment>
<dbReference type="InterPro" id="IPR037128">
    <property type="entry name" value="Quinolinate_PRibosylTase_N_sf"/>
</dbReference>
<feature type="domain" description="Quinolinate phosphoribosyl transferase C-terminal" evidence="11">
    <location>
        <begin position="102"/>
        <end position="274"/>
    </location>
</feature>
<dbReference type="AlphaFoldDB" id="A0A166AH24"/>
<dbReference type="PIRSF" id="PIRSF006250">
    <property type="entry name" value="NadC_ModD"/>
    <property type="match status" value="1"/>
</dbReference>
<dbReference type="SUPFAM" id="SSF51690">
    <property type="entry name" value="Nicotinate/Quinolinate PRTase C-terminal domain-like"/>
    <property type="match status" value="1"/>
</dbReference>
<evidence type="ECO:0000256" key="7">
    <source>
        <dbReference type="ARBA" id="ARBA00022679"/>
    </source>
</evidence>
<protein>
    <recommendedName>
        <fullName evidence="9">Nicotinate-nucleotide pyrophosphorylase [carboxylating]</fullName>
        <ecNumber evidence="9">2.4.2.19</ecNumber>
    </recommendedName>
    <alternativeName>
        <fullName evidence="9">Quinolinate phosphoribosyltransferase [decarboxylating]</fullName>
    </alternativeName>
</protein>
<evidence type="ECO:0000256" key="3">
    <source>
        <dbReference type="ARBA" id="ARBA00009400"/>
    </source>
</evidence>
<evidence type="ECO:0000256" key="9">
    <source>
        <dbReference type="PIRNR" id="PIRNR006250"/>
    </source>
</evidence>
<feature type="binding site" evidence="10">
    <location>
        <position position="210"/>
    </location>
    <ligand>
        <name>substrate</name>
    </ligand>
</feature>
<dbReference type="RefSeq" id="WP_066972777.1">
    <property type="nucleotide sequence ID" value="NZ_LWMT01000237.1"/>
</dbReference>
<comment type="catalytic activity">
    <reaction evidence="8 9">
        <text>nicotinate beta-D-ribonucleotide + CO2 + diphosphate = quinolinate + 5-phospho-alpha-D-ribose 1-diphosphate + 2 H(+)</text>
        <dbReference type="Rhea" id="RHEA:12733"/>
        <dbReference type="ChEBI" id="CHEBI:15378"/>
        <dbReference type="ChEBI" id="CHEBI:16526"/>
        <dbReference type="ChEBI" id="CHEBI:29959"/>
        <dbReference type="ChEBI" id="CHEBI:33019"/>
        <dbReference type="ChEBI" id="CHEBI:57502"/>
        <dbReference type="ChEBI" id="CHEBI:58017"/>
        <dbReference type="EC" id="2.4.2.19"/>
    </reaction>
</comment>
<keyword evidence="6 9" id="KW-0328">Glycosyltransferase</keyword>
<feature type="binding site" evidence="10">
    <location>
        <position position="189"/>
    </location>
    <ligand>
        <name>substrate</name>
    </ligand>
</feature>
<feature type="domain" description="Quinolinate phosphoribosyl transferase N-terminal" evidence="12">
    <location>
        <begin position="17"/>
        <end position="100"/>
    </location>
</feature>
<dbReference type="InterPro" id="IPR027277">
    <property type="entry name" value="NadC/ModD"/>
</dbReference>
<dbReference type="UniPathway" id="UPA00253">
    <property type="reaction ID" value="UER00331"/>
</dbReference>
<comment type="subunit">
    <text evidence="4 9">Hexamer formed by 3 homodimers.</text>
</comment>
<dbReference type="EC" id="2.4.2.19" evidence="9"/>
<keyword evidence="5 9" id="KW-0662">Pyridine nucleotide biosynthesis</keyword>
<evidence type="ECO:0000259" key="11">
    <source>
        <dbReference type="Pfam" id="PF01729"/>
    </source>
</evidence>
<sequence length="278" mass="31020">MKKIIKYAIEEDVGFGDITSNILIPKNKIVKGQIIAKSKGMMAGVEIARKIFEEHNIKTNILKKDGETIVPHDTILEIEGTGQNILKLERTVLNIIMRMSGIATITHNLLKKIRKVNKDIKIAGTRKTLPGFQEFDKLAIFIGGGDTHRLRLDDQVLIKDNHIAITGSVSEAVKQCKKQVSFTKKIEVEVESLHDAIDAAKSKADIIMLDNRSPKEIMDIINELSYLNLRKNVIIEISGGINEENILEYAKTPADVISLGFITHSVNSLDFSLEINIK</sequence>
<dbReference type="Proteomes" id="UP000077066">
    <property type="component" value="Unassembled WGS sequence"/>
</dbReference>
<feature type="binding site" evidence="10">
    <location>
        <position position="159"/>
    </location>
    <ligand>
        <name>substrate</name>
    </ligand>
</feature>
<feature type="binding site" evidence="10">
    <location>
        <position position="149"/>
    </location>
    <ligand>
        <name>substrate</name>
    </ligand>
</feature>
<dbReference type="InterPro" id="IPR022412">
    <property type="entry name" value="Quinolinate_PRibosylTrfase_N"/>
</dbReference>
<dbReference type="InterPro" id="IPR013785">
    <property type="entry name" value="Aldolase_TIM"/>
</dbReference>
<evidence type="ECO:0000313" key="13">
    <source>
        <dbReference type="EMBL" id="KZX12023.1"/>
    </source>
</evidence>
<dbReference type="Gene3D" id="3.20.20.70">
    <property type="entry name" value="Aldolase class I"/>
    <property type="match status" value="1"/>
</dbReference>
<comment type="pathway">
    <text evidence="2 9">Cofactor biosynthesis; NAD(+) biosynthesis; nicotinate D-ribonucleotide from quinolinate: step 1/1.</text>
</comment>
<evidence type="ECO:0000256" key="6">
    <source>
        <dbReference type="ARBA" id="ARBA00022676"/>
    </source>
</evidence>
<evidence type="ECO:0000313" key="14">
    <source>
        <dbReference type="Proteomes" id="UP000077066"/>
    </source>
</evidence>
<evidence type="ECO:0000256" key="10">
    <source>
        <dbReference type="PIRSR" id="PIRSR006250-1"/>
    </source>
</evidence>
<dbReference type="InterPro" id="IPR004393">
    <property type="entry name" value="NadC"/>
</dbReference>
<keyword evidence="14" id="KW-1185">Reference proteome</keyword>
<feature type="binding site" evidence="10">
    <location>
        <begin position="259"/>
        <end position="261"/>
    </location>
    <ligand>
        <name>substrate</name>
    </ligand>
</feature>
<dbReference type="GO" id="GO:0004514">
    <property type="term" value="F:nicotinate-nucleotide diphosphorylase (carboxylating) activity"/>
    <property type="evidence" value="ECO:0007669"/>
    <property type="project" value="UniProtKB-EC"/>
</dbReference>
<evidence type="ECO:0000256" key="2">
    <source>
        <dbReference type="ARBA" id="ARBA00004893"/>
    </source>
</evidence>
<evidence type="ECO:0000256" key="5">
    <source>
        <dbReference type="ARBA" id="ARBA00022642"/>
    </source>
</evidence>
<reference evidence="13 14" key="1">
    <citation type="submission" date="2016-04" db="EMBL/GenBank/DDBJ databases">
        <title>Genome sequence of Methanobrevibacter filiformis DSM 11501.</title>
        <authorList>
            <person name="Poehlein A."/>
            <person name="Seedorf H."/>
            <person name="Daniel R."/>
        </authorList>
    </citation>
    <scope>NUCLEOTIDE SEQUENCE [LARGE SCALE GENOMIC DNA]</scope>
    <source>
        <strain evidence="13 14">DSM 11501</strain>
    </source>
</reference>
<feature type="binding site" evidence="10">
    <location>
        <position position="90"/>
    </location>
    <ligand>
        <name>substrate</name>
    </ligand>
</feature>
<comment type="function">
    <text evidence="1 9">Involved in the catabolism of quinolinic acid (QA).</text>
</comment>
<dbReference type="CDD" id="cd01572">
    <property type="entry name" value="QPRTase"/>
    <property type="match status" value="1"/>
</dbReference>
<dbReference type="Pfam" id="PF01729">
    <property type="entry name" value="QRPTase_C"/>
    <property type="match status" value="1"/>
</dbReference>
<dbReference type="FunFam" id="3.20.20.70:FF:000030">
    <property type="entry name" value="Nicotinate-nucleotide pyrophosphorylase, carboxylating"/>
    <property type="match status" value="1"/>
</dbReference>
<dbReference type="Gene3D" id="3.90.1170.20">
    <property type="entry name" value="Quinolinate phosphoribosyl transferase, N-terminal domain"/>
    <property type="match status" value="1"/>
</dbReference>
<dbReference type="PATRIC" id="fig|55758.3.peg.1434"/>
<comment type="caution">
    <text evidence="13">The sequence shown here is derived from an EMBL/GenBank/DDBJ whole genome shotgun (WGS) entry which is preliminary data.</text>
</comment>
<dbReference type="EMBL" id="LWMT01000237">
    <property type="protein sequence ID" value="KZX12023.1"/>
    <property type="molecule type" value="Genomic_DNA"/>
</dbReference>
<accession>A0A166AH24</accession>
<dbReference type="GO" id="GO:0009435">
    <property type="term" value="P:NAD+ biosynthetic process"/>
    <property type="evidence" value="ECO:0007669"/>
    <property type="project" value="UniProtKB-UniPathway"/>
</dbReference>
<feature type="binding site" evidence="10">
    <location>
        <begin position="238"/>
        <end position="240"/>
    </location>
    <ligand>
        <name>substrate</name>
    </ligand>
</feature>
<dbReference type="NCBIfam" id="TIGR00078">
    <property type="entry name" value="nadC"/>
    <property type="match status" value="1"/>
</dbReference>